<dbReference type="RefSeq" id="WP_202584032.1">
    <property type="nucleotide sequence ID" value="NZ_BKBO01000021.1"/>
</dbReference>
<proteinExistence type="predicted"/>
<protein>
    <recommendedName>
        <fullName evidence="6">DUF4811 domain-containing protein</fullName>
    </recommendedName>
</protein>
<gene>
    <name evidence="2" type="ORF">TK11N_14690</name>
    <name evidence="3" type="ORF">TK2N_14420</name>
</gene>
<dbReference type="Proteomes" id="UP000886607">
    <property type="component" value="Unassembled WGS sequence"/>
</dbReference>
<dbReference type="Pfam" id="PF16069">
    <property type="entry name" value="DUF4811"/>
    <property type="match status" value="1"/>
</dbReference>
<evidence type="ECO:0008006" key="6">
    <source>
        <dbReference type="Google" id="ProtNLM"/>
    </source>
</evidence>
<dbReference type="EMBL" id="BKBQ01000020">
    <property type="protein sequence ID" value="GEQ54598.1"/>
    <property type="molecule type" value="Genomic_DNA"/>
</dbReference>
<dbReference type="AlphaFoldDB" id="A0AAN4UBZ2"/>
<evidence type="ECO:0000256" key="1">
    <source>
        <dbReference type="SAM" id="Phobius"/>
    </source>
</evidence>
<dbReference type="EMBL" id="BKBO01000021">
    <property type="protein sequence ID" value="GEQ49617.1"/>
    <property type="molecule type" value="Genomic_DNA"/>
</dbReference>
<evidence type="ECO:0000313" key="2">
    <source>
        <dbReference type="EMBL" id="GEQ49617.1"/>
    </source>
</evidence>
<dbReference type="InterPro" id="IPR032083">
    <property type="entry name" value="DUF4811"/>
</dbReference>
<sequence length="166" mass="19023">MIFVILILSAAATAFLFVLGQKNWLRRLSFVFAAIFLVSIVLIVANFNQHFGMEQENRTQTVNLVSSVDDQNVEALLYKPLGDGTEKTYLYATENMEKPKSAGSDHVKNHIDQHADQAQLTMTKTEWVYKNGFYRFLFGLSGNNHEFIKQENQFKLPPDWEVLSTE</sequence>
<keyword evidence="5" id="KW-1185">Reference proteome</keyword>
<organism evidence="3 4">
    <name type="scientific">Tetragenococcus koreensis</name>
    <dbReference type="NCBI Taxonomy" id="290335"/>
    <lineage>
        <taxon>Bacteria</taxon>
        <taxon>Bacillati</taxon>
        <taxon>Bacillota</taxon>
        <taxon>Bacilli</taxon>
        <taxon>Lactobacillales</taxon>
        <taxon>Enterococcaceae</taxon>
        <taxon>Tetragenococcus</taxon>
    </lineage>
</organism>
<reference evidence="3" key="2">
    <citation type="journal article" date="2020" name="Int. Dairy J.">
        <title>Lactic acid bacterial diversity in Brie cheese focusing on salt concentration and pH of isolation medium and characterisation of halophilic and alkaliphilic lactic acid bacterial isolates.</title>
        <authorList>
            <person name="Unno R."/>
            <person name="Matsutani M."/>
            <person name="Suzuki T."/>
            <person name="Kodama K."/>
            <person name="Matsushita H."/>
            <person name="Yamasato K."/>
            <person name="Koizumi Y."/>
            <person name="Ishikawa M."/>
        </authorList>
    </citation>
    <scope>NUCLEOTIDE SEQUENCE</scope>
    <source>
        <strain evidence="3">7C1</strain>
        <strain evidence="2">8C4</strain>
    </source>
</reference>
<evidence type="ECO:0000313" key="3">
    <source>
        <dbReference type="EMBL" id="GEQ54598.1"/>
    </source>
</evidence>
<evidence type="ECO:0000313" key="5">
    <source>
        <dbReference type="Proteomes" id="UP000886607"/>
    </source>
</evidence>
<accession>A0AAN4UBZ2</accession>
<evidence type="ECO:0000313" key="4">
    <source>
        <dbReference type="Proteomes" id="UP000886597"/>
    </source>
</evidence>
<keyword evidence="1" id="KW-1133">Transmembrane helix</keyword>
<feature type="transmembrane region" description="Helical" evidence="1">
    <location>
        <begin position="30"/>
        <end position="48"/>
    </location>
</feature>
<name>A0AAN4UBZ2_9ENTE</name>
<keyword evidence="1" id="KW-0812">Transmembrane</keyword>
<reference evidence="3" key="1">
    <citation type="submission" date="2019-08" db="EMBL/GenBank/DDBJ databases">
        <authorList>
            <person name="Ishikawa M."/>
            <person name="Suzuki T."/>
            <person name="Matsutani M."/>
        </authorList>
    </citation>
    <scope>NUCLEOTIDE SEQUENCE</scope>
    <source>
        <strain evidence="3">7C1</strain>
        <strain evidence="2">8C4</strain>
    </source>
</reference>
<keyword evidence="1" id="KW-0472">Membrane</keyword>
<comment type="caution">
    <text evidence="3">The sequence shown here is derived from an EMBL/GenBank/DDBJ whole genome shotgun (WGS) entry which is preliminary data.</text>
</comment>
<dbReference type="Proteomes" id="UP000886597">
    <property type="component" value="Unassembled WGS sequence"/>
</dbReference>